<name>A0A2P5KBV7_9BURK</name>
<gene>
    <name evidence="1" type="ORF">B0O95_104149</name>
</gene>
<evidence type="ECO:0000313" key="2">
    <source>
        <dbReference type="Proteomes" id="UP000243096"/>
    </source>
</evidence>
<keyword evidence="2" id="KW-1185">Reference proteome</keyword>
<comment type="caution">
    <text evidence="1">The sequence shown here is derived from an EMBL/GenBank/DDBJ whole genome shotgun (WGS) entry which is preliminary data.</text>
</comment>
<reference evidence="1 2" key="1">
    <citation type="submission" date="2018-01" db="EMBL/GenBank/DDBJ databases">
        <title>Genomic Encyclopedia of Type Strains, Phase III (KMG-III): the genomes of soil and plant-associated and newly described type strains.</title>
        <authorList>
            <person name="Whitman W."/>
        </authorList>
    </citation>
    <scope>NUCLEOTIDE SEQUENCE [LARGE SCALE GENOMIC DNA]</scope>
    <source>
        <strain evidence="1 2">HKI456</strain>
    </source>
</reference>
<dbReference type="EMBL" id="PRDW01000004">
    <property type="protein sequence ID" value="PPB84197.1"/>
    <property type="molecule type" value="Genomic_DNA"/>
</dbReference>
<accession>A0A2P5KBV7</accession>
<organism evidence="1 2">
    <name type="scientific">Mycetohabitans endofungorum</name>
    <dbReference type="NCBI Taxonomy" id="417203"/>
    <lineage>
        <taxon>Bacteria</taxon>
        <taxon>Pseudomonadati</taxon>
        <taxon>Pseudomonadota</taxon>
        <taxon>Betaproteobacteria</taxon>
        <taxon>Burkholderiales</taxon>
        <taxon>Burkholderiaceae</taxon>
        <taxon>Mycetohabitans</taxon>
    </lineage>
</organism>
<evidence type="ECO:0000313" key="1">
    <source>
        <dbReference type="EMBL" id="PPB84197.1"/>
    </source>
</evidence>
<dbReference type="AlphaFoldDB" id="A0A2P5KBV7"/>
<sequence>MHATMGQGHRKSLEAFKSAHDGLSWATVWWLASIAYRLPGHHIEPASL</sequence>
<proteinExistence type="predicted"/>
<dbReference type="Proteomes" id="UP000243096">
    <property type="component" value="Unassembled WGS sequence"/>
</dbReference>
<protein>
    <submittedName>
        <fullName evidence="1">Uncharacterized protein</fullName>
    </submittedName>
</protein>